<dbReference type="RefSeq" id="WP_170146887.1">
    <property type="nucleotide sequence ID" value="NZ_RAPK01000008.1"/>
</dbReference>
<dbReference type="Pfam" id="PF02557">
    <property type="entry name" value="VanY"/>
    <property type="match status" value="1"/>
</dbReference>
<feature type="region of interest" description="Disordered" evidence="1">
    <location>
        <begin position="19"/>
        <end position="98"/>
    </location>
</feature>
<comment type="caution">
    <text evidence="4">The sequence shown here is derived from an EMBL/GenBank/DDBJ whole genome shotgun (WGS) entry which is preliminary data.</text>
</comment>
<keyword evidence="4" id="KW-0645">Protease</keyword>
<gene>
    <name evidence="4" type="ORF">ATL39_1884</name>
</gene>
<dbReference type="SUPFAM" id="SSF55166">
    <property type="entry name" value="Hedgehog/DD-peptidase"/>
    <property type="match status" value="1"/>
</dbReference>
<dbReference type="AlphaFoldDB" id="A0A419V581"/>
<dbReference type="PROSITE" id="PS51257">
    <property type="entry name" value="PROKAR_LIPOPROTEIN"/>
    <property type="match status" value="1"/>
</dbReference>
<accession>A0A419V581</accession>
<feature type="compositionally biased region" description="Acidic residues" evidence="1">
    <location>
        <begin position="62"/>
        <end position="71"/>
    </location>
</feature>
<dbReference type="EMBL" id="RAPK01000008">
    <property type="protein sequence ID" value="RKD73582.1"/>
    <property type="molecule type" value="Genomic_DNA"/>
</dbReference>
<protein>
    <submittedName>
        <fullName evidence="4">D-alanyl-D-alanine carboxypeptidase</fullName>
    </submittedName>
</protein>
<feature type="chain" id="PRO_5039707449" evidence="2">
    <location>
        <begin position="22"/>
        <end position="257"/>
    </location>
</feature>
<keyword evidence="4" id="KW-0121">Carboxypeptidase</keyword>
<name>A0A419V581_9BACL</name>
<dbReference type="CDD" id="cd14852">
    <property type="entry name" value="LD-carboxypeptidase"/>
    <property type="match status" value="1"/>
</dbReference>
<dbReference type="GO" id="GO:0004180">
    <property type="term" value="F:carboxypeptidase activity"/>
    <property type="evidence" value="ECO:0007669"/>
    <property type="project" value="UniProtKB-KW"/>
</dbReference>
<sequence length="257" mass="28440">MKKPAAITALFLLLGAAACSAGGPEEAEESSEAESAAPAEEEPAEEPADETQPEPEPPSLNDEGEIEDPDAVDALVNREYHLPSDYEPEDLIQADIRYASPGDNQKNLIREPAAEPLEQFFTDAESAGHELYAVSGYRSYDRQDVIFTQNAERDGEEQANTYSAKPGESEHQSGLAMDVSSESIGNQLSTEFGETPEGQWVAENAHTYGFIVRYPEDKTDITGYQYEPWHLRYVGTELSEELYKEELTLEEYYGLGE</sequence>
<feature type="domain" description="D-alanyl-D-alanine carboxypeptidase-like core" evidence="3">
    <location>
        <begin position="108"/>
        <end position="235"/>
    </location>
</feature>
<evidence type="ECO:0000313" key="4">
    <source>
        <dbReference type="EMBL" id="RKD73582.1"/>
    </source>
</evidence>
<feature type="region of interest" description="Disordered" evidence="1">
    <location>
        <begin position="150"/>
        <end position="171"/>
    </location>
</feature>
<dbReference type="GO" id="GO:0006508">
    <property type="term" value="P:proteolysis"/>
    <property type="evidence" value="ECO:0007669"/>
    <property type="project" value="InterPro"/>
</dbReference>
<dbReference type="InterPro" id="IPR058193">
    <property type="entry name" value="VanY/YodJ_core_dom"/>
</dbReference>
<dbReference type="InterPro" id="IPR003709">
    <property type="entry name" value="VanY-like_core_dom"/>
</dbReference>
<keyword evidence="4" id="KW-0378">Hydrolase</keyword>
<reference evidence="4 5" key="1">
    <citation type="submission" date="2018-09" db="EMBL/GenBank/DDBJ databases">
        <title>Genomic Encyclopedia of Archaeal and Bacterial Type Strains, Phase II (KMG-II): from individual species to whole genera.</title>
        <authorList>
            <person name="Goeker M."/>
        </authorList>
    </citation>
    <scope>NUCLEOTIDE SEQUENCE [LARGE SCALE GENOMIC DNA]</scope>
    <source>
        <strain evidence="4 5">DSM 17008</strain>
    </source>
</reference>
<evidence type="ECO:0000259" key="3">
    <source>
        <dbReference type="Pfam" id="PF02557"/>
    </source>
</evidence>
<dbReference type="InterPro" id="IPR052179">
    <property type="entry name" value="DD-CPase-like"/>
</dbReference>
<dbReference type="Gene3D" id="3.30.1380.10">
    <property type="match status" value="1"/>
</dbReference>
<dbReference type="PANTHER" id="PTHR34385">
    <property type="entry name" value="D-ALANYL-D-ALANINE CARBOXYPEPTIDASE"/>
    <property type="match status" value="1"/>
</dbReference>
<proteinExistence type="predicted"/>
<organism evidence="4 5">
    <name type="scientific">Sinobaca qinghaiensis</name>
    <dbReference type="NCBI Taxonomy" id="342944"/>
    <lineage>
        <taxon>Bacteria</taxon>
        <taxon>Bacillati</taxon>
        <taxon>Bacillota</taxon>
        <taxon>Bacilli</taxon>
        <taxon>Bacillales</taxon>
        <taxon>Sporolactobacillaceae</taxon>
        <taxon>Sinobaca</taxon>
    </lineage>
</organism>
<dbReference type="Proteomes" id="UP000285120">
    <property type="component" value="Unassembled WGS sequence"/>
</dbReference>
<evidence type="ECO:0000313" key="5">
    <source>
        <dbReference type="Proteomes" id="UP000285120"/>
    </source>
</evidence>
<keyword evidence="2" id="KW-0732">Signal</keyword>
<dbReference type="PANTHER" id="PTHR34385:SF1">
    <property type="entry name" value="PEPTIDOGLYCAN L-ALANYL-D-GLUTAMATE ENDOPEPTIDASE CWLK"/>
    <property type="match status" value="1"/>
</dbReference>
<keyword evidence="5" id="KW-1185">Reference proteome</keyword>
<dbReference type="InterPro" id="IPR009045">
    <property type="entry name" value="Zn_M74/Hedgehog-like"/>
</dbReference>
<feature type="signal peptide" evidence="2">
    <location>
        <begin position="1"/>
        <end position="21"/>
    </location>
</feature>
<evidence type="ECO:0000256" key="2">
    <source>
        <dbReference type="SAM" id="SignalP"/>
    </source>
</evidence>
<feature type="compositionally biased region" description="Acidic residues" evidence="1">
    <location>
        <begin position="39"/>
        <end position="53"/>
    </location>
</feature>
<evidence type="ECO:0000256" key="1">
    <source>
        <dbReference type="SAM" id="MobiDB-lite"/>
    </source>
</evidence>